<evidence type="ECO:0000256" key="4">
    <source>
        <dbReference type="ARBA" id="ARBA00022801"/>
    </source>
</evidence>
<dbReference type="PANTHER" id="PTHR46323">
    <property type="entry name" value="BETA-GALACTOSIDASE"/>
    <property type="match status" value="1"/>
</dbReference>
<dbReference type="Gene3D" id="2.60.120.260">
    <property type="entry name" value="Galactose-binding domain-like"/>
    <property type="match status" value="1"/>
</dbReference>
<dbReference type="InterPro" id="IPR006104">
    <property type="entry name" value="Glyco_hydro_2_N"/>
</dbReference>
<dbReference type="InterPro" id="IPR013783">
    <property type="entry name" value="Ig-like_fold"/>
</dbReference>
<dbReference type="Gene3D" id="2.60.40.10">
    <property type="entry name" value="Immunoglobulins"/>
    <property type="match status" value="2"/>
</dbReference>
<proteinExistence type="inferred from homology"/>
<dbReference type="PROSITE" id="PS00719">
    <property type="entry name" value="GLYCOSYL_HYDROL_F2_1"/>
    <property type="match status" value="1"/>
</dbReference>
<evidence type="ECO:0000256" key="7">
    <source>
        <dbReference type="RuleBase" id="RU361154"/>
    </source>
</evidence>
<dbReference type="InterPro" id="IPR011013">
    <property type="entry name" value="Gal_mutarotase_sf_dom"/>
</dbReference>
<dbReference type="SUPFAM" id="SSF49303">
    <property type="entry name" value="beta-Galactosidase/glucuronidase domain"/>
    <property type="match status" value="2"/>
</dbReference>
<feature type="chain" id="PRO_5046840815" description="Beta-galactosidase" evidence="8">
    <location>
        <begin position="24"/>
        <end position="1108"/>
    </location>
</feature>
<dbReference type="PROSITE" id="PS00608">
    <property type="entry name" value="GLYCOSYL_HYDROL_F2_2"/>
    <property type="match status" value="1"/>
</dbReference>
<dbReference type="EC" id="3.2.1.23" evidence="3 7"/>
<dbReference type="Gene3D" id="3.20.20.80">
    <property type="entry name" value="Glycosidases"/>
    <property type="match status" value="1"/>
</dbReference>
<dbReference type="InterPro" id="IPR017853">
    <property type="entry name" value="GH"/>
</dbReference>
<dbReference type="InterPro" id="IPR006103">
    <property type="entry name" value="Glyco_hydro_2_cat"/>
</dbReference>
<evidence type="ECO:0000313" key="11">
    <source>
        <dbReference type="Proteomes" id="UP001163726"/>
    </source>
</evidence>
<feature type="signal peptide" evidence="8">
    <location>
        <begin position="1"/>
        <end position="23"/>
    </location>
</feature>
<dbReference type="EMBL" id="CP109967">
    <property type="protein sequence ID" value="WAJ72432.1"/>
    <property type="molecule type" value="Genomic_DNA"/>
</dbReference>
<evidence type="ECO:0000259" key="9">
    <source>
        <dbReference type="SMART" id="SM01038"/>
    </source>
</evidence>
<dbReference type="Pfam" id="PF16353">
    <property type="entry name" value="LacZ_4"/>
    <property type="match status" value="1"/>
</dbReference>
<keyword evidence="11" id="KW-1185">Reference proteome</keyword>
<dbReference type="SUPFAM" id="SSF74650">
    <property type="entry name" value="Galactose mutarotase-like"/>
    <property type="match status" value="1"/>
</dbReference>
<dbReference type="RefSeq" id="WP_268077233.1">
    <property type="nucleotide sequence ID" value="NZ_CP109967.1"/>
</dbReference>
<gene>
    <name evidence="10" type="ORF">OLW01_17020</name>
</gene>
<dbReference type="SUPFAM" id="SSF51445">
    <property type="entry name" value="(Trans)glycosidases"/>
    <property type="match status" value="1"/>
</dbReference>
<dbReference type="InterPro" id="IPR006101">
    <property type="entry name" value="Glyco_hydro_2"/>
</dbReference>
<keyword evidence="8" id="KW-0732">Signal</keyword>
<dbReference type="InterPro" id="IPR006102">
    <property type="entry name" value="Ig-like_GH2"/>
</dbReference>
<sequence length="1108" mass="126060">MQVRLSLLLGVLATTLISSCAQIKQPSKQLQQFELGKDWETPEVISRNRLPTRAAVYSYDRVNAARSLNREKSKLLNLNGQWLFKYQPDDENIDQSFAQAEFDTDGWQQIPVPSNIELEGYGIPYYTNTELPFYSTPTNPLPNTTPKISKANPVSFYIKTFELPENWQDQQLILHFGGVSSAFYLWVNGKKIGYSQGSRLPAEFDVTNAVKQGKNKIALQVMRWSDGSYLEGQDMWKISGIHREVLLLAQPKIAIQDYFAKPKLSADYSQAELQIRPFLTISDNQKLAGWKLKAELFEANSARLATKALEIDADQVMQGYPQRENIQFDLLNLKLKQPKLWTAEAPNLYTLVLSLYDQNNQLVEAKSNRVGFRKIEIDSQTGELLVNGKSIKIMGVNRHDHHAIRGKAVTRADMLHDVKLMKQFNFNAVRTAHYPNDPYFLELCDEYGLYVMDEANVESHMFGGQFSNSVQWLPAITDRIARMVQRDKNHPSIISWSLGNESGMGPAHAAAAGWIKDFDNSRFVHYEGAQGQPDHPEFVQPPRGWYWVPETLNQLDRVSPLANPDDPFYVDVISRMYPSIDYLKGLSDNPHMSRPILMCEYEHAMGNSLGNLDEYWDLIWSRKNLIGGFIWDWMDQGLEHQTEQGETYLAYGGDFGDEPNAGAFNQNGIVDSYGNATPELWHAKYVFQPIQFIADDLAKGQISIRNRLFHSNLKQYQIRWQLYRDGQVLSEGELPALDIAAGTQTSLNLAQQLSLNETFEKHHQTGARFWLRLSAHLTQDEKWAKAGHEVAKQKFELPIKPSLNSTADSKHQSLDLAAYADLSIKQNNQQITIIGEQFKANFNKQTGELIEYQFKGDNLIAAPLKLNFWRAQTDNDRGGWQTHKTLKVWRDMADNLALKQFELVSSSAKKVHIAVSKAYQSDVQVSLDYHIFANGKIQVSMAMDADEKMPTLPRIGMQLGVIQAFEQLSYYGKGPFENYVDRQSSAEVGVYQAKTAEMTQAYIVPQENGNRTQVDWWKLINPNTKVQLVIDGKESLNMSVWPWSQKNLDQAKHTYDLTPQGFYTLNIDLKQAGVGGTDSWSSLAAPIDQYKIKPGQYQYSFSLQAENL</sequence>
<geneLocation type="plasmid" evidence="10 11">
    <name>pCadTS8_2</name>
</geneLocation>
<dbReference type="InterPro" id="IPR014718">
    <property type="entry name" value="GH-type_carb-bd"/>
</dbReference>
<keyword evidence="10" id="KW-0614">Plasmid</keyword>
<dbReference type="Pfam" id="PF02837">
    <property type="entry name" value="Glyco_hydro_2_N"/>
    <property type="match status" value="1"/>
</dbReference>
<reference evidence="10" key="1">
    <citation type="submission" date="2022-10" db="EMBL/GenBank/DDBJ databases">
        <title>Catenovulum adriacola sp. nov. isolated in the Harbour of Susak.</title>
        <authorList>
            <person name="Schoch T."/>
            <person name="Reich S.J."/>
            <person name="Stoeferle S."/>
            <person name="Flaiz M."/>
            <person name="Kazda M."/>
            <person name="Riedel C.U."/>
            <person name="Duerre P."/>
        </authorList>
    </citation>
    <scope>NUCLEOTIDE SEQUENCE</scope>
    <source>
        <strain evidence="10">TS8</strain>
        <plasmid evidence="10">pCadTS8_2</plasmid>
    </source>
</reference>
<dbReference type="InterPro" id="IPR004199">
    <property type="entry name" value="B-gal_small/dom_5"/>
</dbReference>
<dbReference type="InterPro" id="IPR023232">
    <property type="entry name" value="Glyco_hydro_2_AS"/>
</dbReference>
<dbReference type="InterPro" id="IPR008979">
    <property type="entry name" value="Galactose-bd-like_sf"/>
</dbReference>
<dbReference type="SUPFAM" id="SSF49785">
    <property type="entry name" value="Galactose-binding domain-like"/>
    <property type="match status" value="1"/>
</dbReference>
<keyword evidence="5 7" id="KW-0326">Glycosidase</keyword>
<dbReference type="PANTHER" id="PTHR46323:SF2">
    <property type="entry name" value="BETA-GALACTOSIDASE"/>
    <property type="match status" value="1"/>
</dbReference>
<dbReference type="InterPro" id="IPR032312">
    <property type="entry name" value="LacZ_4"/>
</dbReference>
<evidence type="ECO:0000256" key="8">
    <source>
        <dbReference type="SAM" id="SignalP"/>
    </source>
</evidence>
<dbReference type="Pfam" id="PF02929">
    <property type="entry name" value="Bgal_small_N"/>
    <property type="match status" value="1"/>
</dbReference>
<dbReference type="InterPro" id="IPR050347">
    <property type="entry name" value="Bact_Beta-galactosidase"/>
</dbReference>
<dbReference type="InterPro" id="IPR023230">
    <property type="entry name" value="Glyco_hydro_2_CS"/>
</dbReference>
<accession>A0ABY7AUI2</accession>
<evidence type="ECO:0000256" key="2">
    <source>
        <dbReference type="ARBA" id="ARBA00007401"/>
    </source>
</evidence>
<dbReference type="SMART" id="SM01038">
    <property type="entry name" value="Bgal_small_N"/>
    <property type="match status" value="1"/>
</dbReference>
<keyword evidence="4 7" id="KW-0378">Hydrolase</keyword>
<feature type="domain" description="Beta galactosidase small chain/" evidence="9">
    <location>
        <begin position="832"/>
        <end position="1104"/>
    </location>
</feature>
<dbReference type="Pfam" id="PF00703">
    <property type="entry name" value="Glyco_hydro_2"/>
    <property type="match status" value="1"/>
</dbReference>
<comment type="catalytic activity">
    <reaction evidence="1 7">
        <text>Hydrolysis of terminal non-reducing beta-D-galactose residues in beta-D-galactosides.</text>
        <dbReference type="EC" id="3.2.1.23"/>
    </reaction>
</comment>
<organism evidence="10 11">
    <name type="scientific">Catenovulum adriaticum</name>
    <dbReference type="NCBI Taxonomy" id="2984846"/>
    <lineage>
        <taxon>Bacteria</taxon>
        <taxon>Pseudomonadati</taxon>
        <taxon>Pseudomonadota</taxon>
        <taxon>Gammaproteobacteria</taxon>
        <taxon>Alteromonadales</taxon>
        <taxon>Alteromonadaceae</taxon>
        <taxon>Catenovulum</taxon>
    </lineage>
</organism>
<name>A0ABY7AUI2_9ALTE</name>
<dbReference type="InterPro" id="IPR036156">
    <property type="entry name" value="Beta-gal/glucu_dom_sf"/>
</dbReference>
<evidence type="ECO:0000256" key="6">
    <source>
        <dbReference type="ARBA" id="ARBA00032230"/>
    </source>
</evidence>
<dbReference type="PROSITE" id="PS51257">
    <property type="entry name" value="PROKAR_LIPOPROTEIN"/>
    <property type="match status" value="1"/>
</dbReference>
<protein>
    <recommendedName>
        <fullName evidence="3 7">Beta-galactosidase</fullName>
        <ecNumber evidence="3 7">3.2.1.23</ecNumber>
    </recommendedName>
    <alternativeName>
        <fullName evidence="6 7">Lactase</fullName>
    </alternativeName>
</protein>
<evidence type="ECO:0000313" key="10">
    <source>
        <dbReference type="EMBL" id="WAJ72432.1"/>
    </source>
</evidence>
<dbReference type="Pfam" id="PF02836">
    <property type="entry name" value="Glyco_hydro_2_C"/>
    <property type="match status" value="1"/>
</dbReference>
<evidence type="ECO:0000256" key="5">
    <source>
        <dbReference type="ARBA" id="ARBA00023295"/>
    </source>
</evidence>
<dbReference type="PRINTS" id="PR00132">
    <property type="entry name" value="GLHYDRLASE2"/>
</dbReference>
<evidence type="ECO:0000256" key="1">
    <source>
        <dbReference type="ARBA" id="ARBA00001412"/>
    </source>
</evidence>
<dbReference type="Proteomes" id="UP001163726">
    <property type="component" value="Plasmid pCadTS8_2"/>
</dbReference>
<evidence type="ECO:0000256" key="3">
    <source>
        <dbReference type="ARBA" id="ARBA00012756"/>
    </source>
</evidence>
<dbReference type="Gene3D" id="2.70.98.10">
    <property type="match status" value="1"/>
</dbReference>
<comment type="similarity">
    <text evidence="2 7">Belongs to the glycosyl hydrolase 2 family.</text>
</comment>